<dbReference type="InterPro" id="IPR036005">
    <property type="entry name" value="Creatinase/aminopeptidase-like"/>
</dbReference>
<keyword evidence="3 6" id="KW-0645">Protease</keyword>
<evidence type="ECO:0000313" key="10">
    <source>
        <dbReference type="Proteomes" id="UP000295636"/>
    </source>
</evidence>
<evidence type="ECO:0000256" key="1">
    <source>
        <dbReference type="ARBA" id="ARBA00002521"/>
    </source>
</evidence>
<dbReference type="CDD" id="cd01086">
    <property type="entry name" value="MetAP1"/>
    <property type="match status" value="1"/>
</dbReference>
<dbReference type="AlphaFoldDB" id="A0A4R5KH52"/>
<evidence type="ECO:0000313" key="9">
    <source>
        <dbReference type="EMBL" id="TDF93580.1"/>
    </source>
</evidence>
<dbReference type="PANTHER" id="PTHR43330">
    <property type="entry name" value="METHIONINE AMINOPEPTIDASE"/>
    <property type="match status" value="1"/>
</dbReference>
<dbReference type="InterPro" id="IPR001714">
    <property type="entry name" value="Pept_M24_MAP"/>
</dbReference>
<dbReference type="InterPro" id="IPR002467">
    <property type="entry name" value="Pept_M24A_MAP1"/>
</dbReference>
<dbReference type="GO" id="GO:0070006">
    <property type="term" value="F:metalloaminopeptidase activity"/>
    <property type="evidence" value="ECO:0007669"/>
    <property type="project" value="UniProtKB-UniRule"/>
</dbReference>
<comment type="caution">
    <text evidence="9">The sequence shown here is derived from an EMBL/GenBank/DDBJ whole genome shotgun (WGS) entry which is preliminary data.</text>
</comment>
<gene>
    <name evidence="6 9" type="primary">map</name>
    <name evidence="9" type="ORF">E1757_27025</name>
</gene>
<dbReference type="NCBIfam" id="TIGR00500">
    <property type="entry name" value="met_pdase_I"/>
    <property type="match status" value="1"/>
</dbReference>
<protein>
    <recommendedName>
        <fullName evidence="6 7">Methionine aminopeptidase</fullName>
        <shortName evidence="6">MAP</shortName>
        <shortName evidence="6">MetAP</shortName>
        <ecNumber evidence="6 7">3.4.11.18</ecNumber>
    </recommendedName>
    <alternativeName>
        <fullName evidence="6">Peptidase M</fullName>
    </alternativeName>
</protein>
<keyword evidence="2 6" id="KW-0031">Aminopeptidase</keyword>
<dbReference type="InterPro" id="IPR000994">
    <property type="entry name" value="Pept_M24"/>
</dbReference>
<proteinExistence type="inferred from homology"/>
<keyword evidence="4 6" id="KW-0479">Metal-binding</keyword>
<evidence type="ECO:0000256" key="7">
    <source>
        <dbReference type="RuleBase" id="RU003653"/>
    </source>
</evidence>
<comment type="similarity">
    <text evidence="6">Belongs to the peptidase M24A family. Methionine aminopeptidase type 1 subfamily.</text>
</comment>
<dbReference type="EC" id="3.4.11.18" evidence="6 7"/>
<dbReference type="SUPFAM" id="SSF55920">
    <property type="entry name" value="Creatinase/aminopeptidase"/>
    <property type="match status" value="1"/>
</dbReference>
<evidence type="ECO:0000256" key="5">
    <source>
        <dbReference type="ARBA" id="ARBA00022801"/>
    </source>
</evidence>
<dbReference type="GO" id="GO:0004239">
    <property type="term" value="F:initiator methionyl aminopeptidase activity"/>
    <property type="evidence" value="ECO:0007669"/>
    <property type="project" value="UniProtKB-UniRule"/>
</dbReference>
<sequence length="248" mass="27256">MIILKTPQEIAVIREAGKILAMCHQEIGKRIGPGVTTLEINDFAEQFMTRHGAVQVTKGYRGFPYATCASVNDVIAHGFPDRKRLKDGDIVKIDIVCSYNGWMADSAWTYMIGNVSPEAKRLVQVTKQCLELGIAEARAGRRIGDVMHVVQQLAETAGFSVVRDLVGHGIGRSLHEEPTFDHTGKPGKGFKLKEGMVITIEPMINAGGYEMFIDSDGWTARTWDGSLSAQFEHTVAITKEGPQILTKL</sequence>
<organism evidence="9 10">
    <name type="scientific">Paenibacillus piri</name>
    <dbReference type="NCBI Taxonomy" id="2547395"/>
    <lineage>
        <taxon>Bacteria</taxon>
        <taxon>Bacillati</taxon>
        <taxon>Bacillota</taxon>
        <taxon>Bacilli</taxon>
        <taxon>Bacillales</taxon>
        <taxon>Paenibacillaceae</taxon>
        <taxon>Paenibacillus</taxon>
    </lineage>
</organism>
<reference evidence="9 10" key="1">
    <citation type="submission" date="2019-03" db="EMBL/GenBank/DDBJ databases">
        <title>This is whole genome sequence of Paenibacillus sp MS74 strain.</title>
        <authorList>
            <person name="Trinh H.N."/>
        </authorList>
    </citation>
    <scope>NUCLEOTIDE SEQUENCE [LARGE SCALE GENOMIC DNA]</scope>
    <source>
        <strain evidence="9 10">MS74</strain>
    </source>
</reference>
<evidence type="ECO:0000256" key="3">
    <source>
        <dbReference type="ARBA" id="ARBA00022670"/>
    </source>
</evidence>
<keyword evidence="5 6" id="KW-0378">Hydrolase</keyword>
<feature type="binding site" evidence="6">
    <location>
        <position position="94"/>
    </location>
    <ligand>
        <name>a divalent metal cation</name>
        <dbReference type="ChEBI" id="CHEBI:60240"/>
        <label>1</label>
    </ligand>
</feature>
<comment type="catalytic activity">
    <reaction evidence="6 7">
        <text>Release of N-terminal amino acids, preferentially methionine, from peptides and arylamides.</text>
        <dbReference type="EC" id="3.4.11.18"/>
    </reaction>
</comment>
<name>A0A4R5KH52_9BACL</name>
<accession>A0A4R5KH52</accession>
<evidence type="ECO:0000256" key="4">
    <source>
        <dbReference type="ARBA" id="ARBA00022723"/>
    </source>
</evidence>
<feature type="binding site" evidence="6">
    <location>
        <position position="232"/>
    </location>
    <ligand>
        <name>a divalent metal cation</name>
        <dbReference type="ChEBI" id="CHEBI:60240"/>
        <label>2</label>
        <note>catalytic</note>
    </ligand>
</feature>
<feature type="binding site" evidence="6">
    <location>
        <position position="105"/>
    </location>
    <ligand>
        <name>a divalent metal cation</name>
        <dbReference type="ChEBI" id="CHEBI:60240"/>
        <label>2</label>
        <note>catalytic</note>
    </ligand>
</feature>
<feature type="binding site" evidence="6">
    <location>
        <position position="168"/>
    </location>
    <ligand>
        <name>a divalent metal cation</name>
        <dbReference type="ChEBI" id="CHEBI:60240"/>
        <label>2</label>
        <note>catalytic</note>
    </ligand>
</feature>
<comment type="cofactor">
    <cofactor evidence="6">
        <name>Co(2+)</name>
        <dbReference type="ChEBI" id="CHEBI:48828"/>
    </cofactor>
    <cofactor evidence="6">
        <name>Zn(2+)</name>
        <dbReference type="ChEBI" id="CHEBI:29105"/>
    </cofactor>
    <cofactor evidence="6">
        <name>Mn(2+)</name>
        <dbReference type="ChEBI" id="CHEBI:29035"/>
    </cofactor>
    <cofactor evidence="6">
        <name>Fe(2+)</name>
        <dbReference type="ChEBI" id="CHEBI:29033"/>
    </cofactor>
    <text evidence="6">Binds 2 divalent metal cations per subunit. Has a high-affinity and a low affinity metal-binding site. The true nature of the physiological cofactor is under debate. The enzyme is active with cobalt, zinc, manganese or divalent iron ions. Most likely, methionine aminopeptidases function as mononuclear Fe(2+)-metalloproteases under physiological conditions, and the catalytically relevant metal-binding site has been assigned to the histidine-containing high-affinity site.</text>
</comment>
<feature type="binding site" evidence="6">
    <location>
        <position position="201"/>
    </location>
    <ligand>
        <name>a divalent metal cation</name>
        <dbReference type="ChEBI" id="CHEBI:60240"/>
        <label>2</label>
        <note>catalytic</note>
    </ligand>
</feature>
<dbReference type="GO" id="GO:0006508">
    <property type="term" value="P:proteolysis"/>
    <property type="evidence" value="ECO:0007669"/>
    <property type="project" value="UniProtKB-KW"/>
</dbReference>
<dbReference type="HAMAP" id="MF_01974">
    <property type="entry name" value="MetAP_1"/>
    <property type="match status" value="1"/>
</dbReference>
<dbReference type="PANTHER" id="PTHR43330:SF17">
    <property type="entry name" value="METHIONINE AMINOPEPTIDASE"/>
    <property type="match status" value="1"/>
</dbReference>
<comment type="function">
    <text evidence="1 6">Removes the N-terminal methionine from nascent proteins. The N-terminal methionine is often cleaved when the second residue in the primary sequence is small and uncharged (Met-Ala-, Cys, Gly, Pro, Ser, Thr, or Val). Requires deformylation of the N(alpha)-formylated initiator methionine before it can be hydrolyzed.</text>
</comment>
<dbReference type="Gene3D" id="3.90.230.10">
    <property type="entry name" value="Creatinase/methionine aminopeptidase superfamily"/>
    <property type="match status" value="1"/>
</dbReference>
<dbReference type="Pfam" id="PF00557">
    <property type="entry name" value="Peptidase_M24"/>
    <property type="match status" value="1"/>
</dbReference>
<dbReference type="EMBL" id="SMRT01000016">
    <property type="protein sequence ID" value="TDF93580.1"/>
    <property type="molecule type" value="Genomic_DNA"/>
</dbReference>
<feature type="binding site" evidence="6">
    <location>
        <position position="77"/>
    </location>
    <ligand>
        <name>substrate</name>
    </ligand>
</feature>
<dbReference type="Proteomes" id="UP000295636">
    <property type="component" value="Unassembled WGS sequence"/>
</dbReference>
<evidence type="ECO:0000256" key="6">
    <source>
        <dbReference type="HAMAP-Rule" id="MF_01974"/>
    </source>
</evidence>
<keyword evidence="10" id="KW-1185">Reference proteome</keyword>
<feature type="domain" description="Peptidase M24" evidence="8">
    <location>
        <begin position="13"/>
        <end position="239"/>
    </location>
</feature>
<feature type="binding site" evidence="6">
    <location>
        <position position="232"/>
    </location>
    <ligand>
        <name>a divalent metal cation</name>
        <dbReference type="ChEBI" id="CHEBI:60240"/>
        <label>1</label>
    </ligand>
</feature>
<dbReference type="OrthoDB" id="9802055at2"/>
<feature type="binding site" evidence="6">
    <location>
        <position position="105"/>
    </location>
    <ligand>
        <name>a divalent metal cation</name>
        <dbReference type="ChEBI" id="CHEBI:60240"/>
        <label>1</label>
    </ligand>
</feature>
<dbReference type="PRINTS" id="PR00599">
    <property type="entry name" value="MAPEPTIDASE"/>
</dbReference>
<dbReference type="GO" id="GO:0005829">
    <property type="term" value="C:cytosol"/>
    <property type="evidence" value="ECO:0007669"/>
    <property type="project" value="TreeGrafter"/>
</dbReference>
<evidence type="ECO:0000259" key="8">
    <source>
        <dbReference type="Pfam" id="PF00557"/>
    </source>
</evidence>
<dbReference type="GO" id="GO:0046872">
    <property type="term" value="F:metal ion binding"/>
    <property type="evidence" value="ECO:0007669"/>
    <property type="project" value="UniProtKB-UniRule"/>
</dbReference>
<feature type="binding site" evidence="6">
    <location>
        <position position="175"/>
    </location>
    <ligand>
        <name>substrate</name>
    </ligand>
</feature>
<comment type="subunit">
    <text evidence="6">Monomer.</text>
</comment>
<evidence type="ECO:0000256" key="2">
    <source>
        <dbReference type="ARBA" id="ARBA00022438"/>
    </source>
</evidence>
<dbReference type="RefSeq" id="WP_133234072.1">
    <property type="nucleotide sequence ID" value="NZ_SMRT01000016.1"/>
</dbReference>